<sequence length="84" mass="9337">MLEIQAGAPAKHLQSGRTPGFLAQTLQRARTAAVPYKIGDVLVGDDPFNGRREGTVVVKNGRSIGICTSDRVYFYDYRQLRRPD</sequence>
<dbReference type="RefSeq" id="WP_003799177.1">
    <property type="nucleotide sequence ID" value="NZ_CP159279.1"/>
</dbReference>
<gene>
    <name evidence="1" type="ORF">ABRP34_17035</name>
</gene>
<protein>
    <submittedName>
        <fullName evidence="1">Uncharacterized protein</fullName>
    </submittedName>
</protein>
<proteinExistence type="predicted"/>
<dbReference type="EMBL" id="CP159279">
    <property type="protein sequence ID" value="XCH10521.1"/>
    <property type="molecule type" value="Genomic_DNA"/>
</dbReference>
<name>A0AAU8ELX4_9MICC</name>
<accession>A0AAU8ELX4</accession>
<evidence type="ECO:0000313" key="1">
    <source>
        <dbReference type="EMBL" id="XCH10521.1"/>
    </source>
</evidence>
<organism evidence="1">
    <name type="scientific">Arthrobacter sp. K5</name>
    <dbReference type="NCBI Taxonomy" id="2839623"/>
    <lineage>
        <taxon>Bacteria</taxon>
        <taxon>Bacillati</taxon>
        <taxon>Actinomycetota</taxon>
        <taxon>Actinomycetes</taxon>
        <taxon>Micrococcales</taxon>
        <taxon>Micrococcaceae</taxon>
        <taxon>Arthrobacter</taxon>
    </lineage>
</organism>
<reference evidence="1" key="1">
    <citation type="submission" date="2024-06" db="EMBL/GenBank/DDBJ databases">
        <title>Biodegradation of dimethachlon by Arthrobacter sp. K5: mechanistic insights and ecological implications.</title>
        <authorList>
            <person name="Hu S."/>
            <person name="Lu P."/>
        </authorList>
    </citation>
    <scope>NUCLEOTIDE SEQUENCE</scope>
    <source>
        <strain evidence="1">K5</strain>
    </source>
</reference>
<dbReference type="AlphaFoldDB" id="A0AAU8ELX4"/>